<protein>
    <submittedName>
        <fullName evidence="2">Uncharacterized protein</fullName>
    </submittedName>
</protein>
<feature type="compositionally biased region" description="Basic and acidic residues" evidence="1">
    <location>
        <begin position="57"/>
        <end position="67"/>
    </location>
</feature>
<evidence type="ECO:0000313" key="2">
    <source>
        <dbReference type="EMBL" id="KAF7508370.1"/>
    </source>
</evidence>
<reference evidence="2" key="1">
    <citation type="submission" date="2020-02" db="EMBL/GenBank/DDBJ databases">
        <authorList>
            <person name="Palmer J.M."/>
        </authorList>
    </citation>
    <scope>NUCLEOTIDE SEQUENCE</scope>
    <source>
        <strain evidence="2">EPUS1.4</strain>
        <tissue evidence="2">Thallus</tissue>
    </source>
</reference>
<gene>
    <name evidence="2" type="ORF">GJ744_009361</name>
</gene>
<dbReference type="EMBL" id="JAACFV010000055">
    <property type="protein sequence ID" value="KAF7508370.1"/>
    <property type="molecule type" value="Genomic_DNA"/>
</dbReference>
<dbReference type="AlphaFoldDB" id="A0A8H7ANM9"/>
<keyword evidence="3" id="KW-1185">Reference proteome</keyword>
<organism evidence="2 3">
    <name type="scientific">Endocarpon pusillum</name>
    <dbReference type="NCBI Taxonomy" id="364733"/>
    <lineage>
        <taxon>Eukaryota</taxon>
        <taxon>Fungi</taxon>
        <taxon>Dikarya</taxon>
        <taxon>Ascomycota</taxon>
        <taxon>Pezizomycotina</taxon>
        <taxon>Eurotiomycetes</taxon>
        <taxon>Chaetothyriomycetidae</taxon>
        <taxon>Verrucariales</taxon>
        <taxon>Verrucariaceae</taxon>
        <taxon>Endocarpon</taxon>
    </lineage>
</organism>
<evidence type="ECO:0000256" key="1">
    <source>
        <dbReference type="SAM" id="MobiDB-lite"/>
    </source>
</evidence>
<proteinExistence type="predicted"/>
<accession>A0A8H7ANM9</accession>
<evidence type="ECO:0000313" key="3">
    <source>
        <dbReference type="Proteomes" id="UP000606974"/>
    </source>
</evidence>
<feature type="region of interest" description="Disordered" evidence="1">
    <location>
        <begin position="1"/>
        <end position="67"/>
    </location>
</feature>
<name>A0A8H7ANM9_9EURO</name>
<comment type="caution">
    <text evidence="2">The sequence shown here is derived from an EMBL/GenBank/DDBJ whole genome shotgun (WGS) entry which is preliminary data.</text>
</comment>
<dbReference type="Proteomes" id="UP000606974">
    <property type="component" value="Unassembled WGS sequence"/>
</dbReference>
<sequence>MKRKGRKRSNGERVEEKEEAKRENIGRENQAEIGKGEQKRILMQREILPHHMQVGRTSERGARMGPS</sequence>
<feature type="compositionally biased region" description="Basic and acidic residues" evidence="1">
    <location>
        <begin position="9"/>
        <end position="40"/>
    </location>
</feature>